<keyword evidence="5" id="KW-0677">Repeat</keyword>
<comment type="subcellular location">
    <subcellularLocation>
        <location evidence="1">Membrane</location>
    </subcellularLocation>
</comment>
<dbReference type="GO" id="GO:0016020">
    <property type="term" value="C:membrane"/>
    <property type="evidence" value="ECO:0007669"/>
    <property type="project" value="UniProtKB-SubCell"/>
</dbReference>
<keyword evidence="8" id="KW-1133">Transmembrane helix</keyword>
<keyword evidence="3" id="KW-0433">Leucine-rich repeat</keyword>
<reference evidence="9 10" key="1">
    <citation type="submission" date="2019-09" db="EMBL/GenBank/DDBJ databases">
        <title>A chromosome-level genome assembly of the Chinese tupelo Nyssa sinensis.</title>
        <authorList>
            <person name="Yang X."/>
            <person name="Kang M."/>
            <person name="Yang Y."/>
            <person name="Xiong H."/>
            <person name="Wang M."/>
            <person name="Zhang Z."/>
            <person name="Wang Z."/>
            <person name="Wu H."/>
            <person name="Ma T."/>
            <person name="Liu J."/>
            <person name="Xi Z."/>
        </authorList>
    </citation>
    <scope>NUCLEOTIDE SEQUENCE [LARGE SCALE GENOMIC DNA]</scope>
    <source>
        <strain evidence="9">J267</strain>
        <tissue evidence="9">Leaf</tissue>
    </source>
</reference>
<gene>
    <name evidence="9" type="ORF">F0562_009399</name>
</gene>
<keyword evidence="6 8" id="KW-0472">Membrane</keyword>
<dbReference type="PANTHER" id="PTHR48062">
    <property type="entry name" value="RECEPTOR-LIKE PROTEIN 14"/>
    <property type="match status" value="1"/>
</dbReference>
<dbReference type="InterPro" id="IPR001611">
    <property type="entry name" value="Leu-rich_rpt"/>
</dbReference>
<dbReference type="Proteomes" id="UP000325577">
    <property type="component" value="Linkage Group LG4"/>
</dbReference>
<proteinExistence type="inferred from homology"/>
<keyword evidence="8" id="KW-0812">Transmembrane</keyword>
<evidence type="ECO:0000256" key="4">
    <source>
        <dbReference type="ARBA" id="ARBA00022729"/>
    </source>
</evidence>
<evidence type="ECO:0000256" key="1">
    <source>
        <dbReference type="ARBA" id="ARBA00004370"/>
    </source>
</evidence>
<dbReference type="Gene3D" id="3.80.10.10">
    <property type="entry name" value="Ribonuclease Inhibitor"/>
    <property type="match status" value="2"/>
</dbReference>
<dbReference type="PANTHER" id="PTHR48062:SF21">
    <property type="entry name" value="RECEPTOR-LIKE PROTEIN 12"/>
    <property type="match status" value="1"/>
</dbReference>
<evidence type="ECO:0000313" key="9">
    <source>
        <dbReference type="EMBL" id="KAA8522976.1"/>
    </source>
</evidence>
<dbReference type="OrthoDB" id="544346at2759"/>
<organism evidence="9 10">
    <name type="scientific">Nyssa sinensis</name>
    <dbReference type="NCBI Taxonomy" id="561372"/>
    <lineage>
        <taxon>Eukaryota</taxon>
        <taxon>Viridiplantae</taxon>
        <taxon>Streptophyta</taxon>
        <taxon>Embryophyta</taxon>
        <taxon>Tracheophyta</taxon>
        <taxon>Spermatophyta</taxon>
        <taxon>Magnoliopsida</taxon>
        <taxon>eudicotyledons</taxon>
        <taxon>Gunneridae</taxon>
        <taxon>Pentapetalae</taxon>
        <taxon>asterids</taxon>
        <taxon>Cornales</taxon>
        <taxon>Nyssaceae</taxon>
        <taxon>Nyssa</taxon>
    </lineage>
</organism>
<dbReference type="Pfam" id="PF13855">
    <property type="entry name" value="LRR_8"/>
    <property type="match status" value="1"/>
</dbReference>
<keyword evidence="10" id="KW-1185">Reference proteome</keyword>
<comment type="similarity">
    <text evidence="2">Belongs to the RLP family.</text>
</comment>
<dbReference type="Pfam" id="PF00560">
    <property type="entry name" value="LRR_1"/>
    <property type="match status" value="1"/>
</dbReference>
<name>A0A5J4ZYS1_9ASTE</name>
<keyword evidence="4" id="KW-0732">Signal</keyword>
<dbReference type="InterPro" id="IPR032675">
    <property type="entry name" value="LRR_dom_sf"/>
</dbReference>
<dbReference type="InterPro" id="IPR051502">
    <property type="entry name" value="RLP_Defense_Trigger"/>
</dbReference>
<evidence type="ECO:0000313" key="10">
    <source>
        <dbReference type="Proteomes" id="UP000325577"/>
    </source>
</evidence>
<evidence type="ECO:0000256" key="6">
    <source>
        <dbReference type="ARBA" id="ARBA00023136"/>
    </source>
</evidence>
<dbReference type="EMBL" id="CM018047">
    <property type="protein sequence ID" value="KAA8522976.1"/>
    <property type="molecule type" value="Genomic_DNA"/>
</dbReference>
<accession>A0A5J4ZYS1</accession>
<evidence type="ECO:0000256" key="5">
    <source>
        <dbReference type="ARBA" id="ARBA00022737"/>
    </source>
</evidence>
<evidence type="ECO:0000256" key="3">
    <source>
        <dbReference type="ARBA" id="ARBA00022614"/>
    </source>
</evidence>
<feature type="transmembrane region" description="Helical" evidence="8">
    <location>
        <begin position="243"/>
        <end position="265"/>
    </location>
</feature>
<keyword evidence="7" id="KW-0325">Glycoprotein</keyword>
<dbReference type="FunFam" id="3.80.10.10:FF:000041">
    <property type="entry name" value="LRR receptor-like serine/threonine-protein kinase ERECTA"/>
    <property type="match status" value="1"/>
</dbReference>
<evidence type="ECO:0000256" key="8">
    <source>
        <dbReference type="SAM" id="Phobius"/>
    </source>
</evidence>
<sequence>MPYCVNFSSLRYLHLQDNEFTGPIPNVISRSSSLVTLDVRDNKLSGGIPSWISSFSKLRILLLKGNNLEGSIPFQLCQLNSISIMDLSHNKLFGSIPSCLSNITFGRKCALDDTFGTREYGWTTYRSSRTYSHENQLELLQYVVADYYTSDEEAEAEFITKSRSESYKGNILYFMSGMDLSWNKLTGRAPERKAQFATFEENSYKGNSFLCGPPLERSCTITRVLPSLPPSSDYGELDSFKIIFFWSFGGSYVVAFLGVISFLYFNPYYRGLLFSFIEAHVPSFR</sequence>
<evidence type="ECO:0000256" key="7">
    <source>
        <dbReference type="ARBA" id="ARBA00023180"/>
    </source>
</evidence>
<dbReference type="AlphaFoldDB" id="A0A5J4ZYS1"/>
<evidence type="ECO:0000256" key="2">
    <source>
        <dbReference type="ARBA" id="ARBA00009592"/>
    </source>
</evidence>
<protein>
    <submittedName>
        <fullName evidence="9">Uncharacterized protein</fullName>
    </submittedName>
</protein>
<dbReference type="SUPFAM" id="SSF52058">
    <property type="entry name" value="L domain-like"/>
    <property type="match status" value="1"/>
</dbReference>